<dbReference type="Gene3D" id="1.10.238.10">
    <property type="entry name" value="EF-hand"/>
    <property type="match status" value="1"/>
</dbReference>
<dbReference type="RefSeq" id="WP_371244243.1">
    <property type="nucleotide sequence ID" value="NZ_JAHWZY010000060.1"/>
</dbReference>
<organism evidence="2 3">
    <name type="scientific">Streptomyces pimonensis</name>
    <dbReference type="NCBI Taxonomy" id="2860288"/>
    <lineage>
        <taxon>Bacteria</taxon>
        <taxon>Bacillati</taxon>
        <taxon>Actinomycetota</taxon>
        <taxon>Actinomycetes</taxon>
        <taxon>Kitasatosporales</taxon>
        <taxon>Streptomycetaceae</taxon>
        <taxon>Streptomyces</taxon>
    </lineage>
</organism>
<dbReference type="InterPro" id="IPR018247">
    <property type="entry name" value="EF_Hand_1_Ca_BS"/>
</dbReference>
<gene>
    <name evidence="2" type="ORF">KYY02_31315</name>
</gene>
<feature type="domain" description="EF-hand" evidence="1">
    <location>
        <begin position="103"/>
        <end position="129"/>
    </location>
</feature>
<dbReference type="PROSITE" id="PS50222">
    <property type="entry name" value="EF_HAND_2"/>
    <property type="match status" value="3"/>
</dbReference>
<dbReference type="CDD" id="cd00051">
    <property type="entry name" value="EFh"/>
    <property type="match status" value="1"/>
</dbReference>
<dbReference type="InterPro" id="IPR002048">
    <property type="entry name" value="EF_hand_dom"/>
</dbReference>
<feature type="domain" description="EF-hand" evidence="1">
    <location>
        <begin position="4"/>
        <end position="39"/>
    </location>
</feature>
<dbReference type="SMART" id="SM00054">
    <property type="entry name" value="EFh"/>
    <property type="match status" value="3"/>
</dbReference>
<proteinExistence type="predicted"/>
<accession>A0ABV4J7Y7</accession>
<protein>
    <submittedName>
        <fullName evidence="2">EF-hand domain-containing protein</fullName>
    </submittedName>
</protein>
<name>A0ABV4J7Y7_9ACTN</name>
<sequence>MSAVLDQKYEKLFALLDANGDGVIAEDDFTLMAERVLVAFGEERAAGKGKKYADEMMNYWHALRDRADTDGDGRIDGDEFRRAVRQASDDFDTLIGPLYEAGFHLADRDDDGLVSREEFVAVEQAIGVPADEAGATFDLLTEQGGSLTLDRLMAAATQYYRNEDPAHTERHLLFGAL</sequence>
<dbReference type="Pfam" id="PF13202">
    <property type="entry name" value="EF-hand_5"/>
    <property type="match status" value="1"/>
</dbReference>
<dbReference type="Pfam" id="PF13499">
    <property type="entry name" value="EF-hand_7"/>
    <property type="match status" value="1"/>
</dbReference>
<dbReference type="InterPro" id="IPR011992">
    <property type="entry name" value="EF-hand-dom_pair"/>
</dbReference>
<evidence type="ECO:0000313" key="2">
    <source>
        <dbReference type="EMBL" id="MEZ3182989.1"/>
    </source>
</evidence>
<dbReference type="EMBL" id="JAHWZY010000060">
    <property type="protein sequence ID" value="MEZ3182989.1"/>
    <property type="molecule type" value="Genomic_DNA"/>
</dbReference>
<dbReference type="SUPFAM" id="SSF47473">
    <property type="entry name" value="EF-hand"/>
    <property type="match status" value="1"/>
</dbReference>
<comment type="caution">
    <text evidence="2">The sequence shown here is derived from an EMBL/GenBank/DDBJ whole genome shotgun (WGS) entry which is preliminary data.</text>
</comment>
<dbReference type="PROSITE" id="PS00018">
    <property type="entry name" value="EF_HAND_1"/>
    <property type="match status" value="3"/>
</dbReference>
<reference evidence="2 3" key="1">
    <citation type="journal article" date="2021" name="Res Sq">
        <title>Streptomyces Pimoensis sp. nov., Isolated From the Taklimakan Desert in Xinjiang, China.</title>
        <authorList>
            <person name="Zhang P."/>
            <person name="Luo X."/>
            <person name="Luo X."/>
            <person name="Liu Z."/>
            <person name="Xia Z."/>
            <person name="Wan C."/>
            <person name="zhang L."/>
        </authorList>
    </citation>
    <scope>NUCLEOTIDE SEQUENCE [LARGE SCALE GENOMIC DNA]</scope>
    <source>
        <strain evidence="2 3">TRM75549</strain>
    </source>
</reference>
<keyword evidence="3" id="KW-1185">Reference proteome</keyword>
<evidence type="ECO:0000313" key="3">
    <source>
        <dbReference type="Proteomes" id="UP001567537"/>
    </source>
</evidence>
<evidence type="ECO:0000259" key="1">
    <source>
        <dbReference type="PROSITE" id="PS50222"/>
    </source>
</evidence>
<feature type="domain" description="EF-hand" evidence="1">
    <location>
        <begin position="65"/>
        <end position="90"/>
    </location>
</feature>
<dbReference type="Proteomes" id="UP001567537">
    <property type="component" value="Unassembled WGS sequence"/>
</dbReference>